<sequence>MHPIPRDASPDGTLAPLLEGCRFVMNRRDRHGSDIVETRLMRRKAIRVMGEEAAGTVYEPDRLTRKSGATGAACRCPPAPNAGRTT</sequence>
<feature type="region of interest" description="Disordered" evidence="1">
    <location>
        <begin position="66"/>
        <end position="86"/>
    </location>
</feature>
<accession>A0A560B1M8</accession>
<comment type="caution">
    <text evidence="2">The sequence shown here is derived from an EMBL/GenBank/DDBJ whole genome shotgun (WGS) entry which is preliminary data.</text>
</comment>
<evidence type="ECO:0000313" key="3">
    <source>
        <dbReference type="Proteomes" id="UP000316083"/>
    </source>
</evidence>
<name>A0A560B1M8_AZOBR</name>
<proteinExistence type="predicted"/>
<evidence type="ECO:0000313" key="2">
    <source>
        <dbReference type="EMBL" id="TWA66534.1"/>
    </source>
</evidence>
<gene>
    <name evidence="2" type="ORF">FBZ82_108200</name>
</gene>
<dbReference type="AlphaFoldDB" id="A0A560B1M8"/>
<dbReference type="RefSeq" id="WP_186464916.1">
    <property type="nucleotide sequence ID" value="NZ_VITF01000008.1"/>
</dbReference>
<protein>
    <submittedName>
        <fullName evidence="2">Uncharacterized protein</fullName>
    </submittedName>
</protein>
<dbReference type="EMBL" id="VITF01000008">
    <property type="protein sequence ID" value="TWA66534.1"/>
    <property type="molecule type" value="Genomic_DNA"/>
</dbReference>
<evidence type="ECO:0000256" key="1">
    <source>
        <dbReference type="SAM" id="MobiDB-lite"/>
    </source>
</evidence>
<reference evidence="2 3" key="1">
    <citation type="submission" date="2019-06" db="EMBL/GenBank/DDBJ databases">
        <title>Genomic Encyclopedia of Type Strains, Phase IV (KMG-V): Genome sequencing to study the core and pangenomes of soil and plant-associated prokaryotes.</title>
        <authorList>
            <person name="Whitman W."/>
        </authorList>
    </citation>
    <scope>NUCLEOTIDE SEQUENCE [LARGE SCALE GENOMIC DNA]</scope>
    <source>
        <strain evidence="2 3">BR 11796</strain>
    </source>
</reference>
<organism evidence="2 3">
    <name type="scientific">Azospirillum brasilense</name>
    <dbReference type="NCBI Taxonomy" id="192"/>
    <lineage>
        <taxon>Bacteria</taxon>
        <taxon>Pseudomonadati</taxon>
        <taxon>Pseudomonadota</taxon>
        <taxon>Alphaproteobacteria</taxon>
        <taxon>Rhodospirillales</taxon>
        <taxon>Azospirillaceae</taxon>
        <taxon>Azospirillum</taxon>
    </lineage>
</organism>
<dbReference type="Proteomes" id="UP000316083">
    <property type="component" value="Unassembled WGS sequence"/>
</dbReference>